<reference evidence="1 2" key="1">
    <citation type="submission" date="2019-03" db="EMBL/GenBank/DDBJ databases">
        <title>Genomic Encyclopedia of Type Strains, Phase IV (KMG-IV): sequencing the most valuable type-strain genomes for metagenomic binning, comparative biology and taxonomic classification.</title>
        <authorList>
            <person name="Goeker M."/>
        </authorList>
    </citation>
    <scope>NUCLEOTIDE SEQUENCE [LARGE SCALE GENOMIC DNA]</scope>
    <source>
        <strain evidence="1 2">DSM 28697</strain>
    </source>
</reference>
<name>A0A4R6TUF6_9BACI</name>
<comment type="caution">
    <text evidence="1">The sequence shown here is derived from an EMBL/GenBank/DDBJ whole genome shotgun (WGS) entry which is preliminary data.</text>
</comment>
<dbReference type="AlphaFoldDB" id="A0A4R6TUF6"/>
<dbReference type="InterPro" id="IPR014986">
    <property type="entry name" value="XkdN-like"/>
</dbReference>
<dbReference type="InterPro" id="IPR038559">
    <property type="entry name" value="XkdN-like_sf"/>
</dbReference>
<protein>
    <submittedName>
        <fullName evidence="1">XkdN-like tail assembly chaperone</fullName>
    </submittedName>
</protein>
<sequence length="137" mass="15472">MSEKQTKSMAYFMKGQSPELPTSKAAVSNRFKDEDGNIIEFEFKAIGTSRVQEIGDMCTNDKGVFDNQRFVSRVAVESTTYPNFKDEDLLKSYGLQDPIEVAEQVLNIVGDFNRWVGQAQKVNGMVDFDELVEEAKN</sequence>
<gene>
    <name evidence="1" type="ORF">EV213_12271</name>
</gene>
<evidence type="ECO:0000313" key="2">
    <source>
        <dbReference type="Proteomes" id="UP000295632"/>
    </source>
</evidence>
<dbReference type="OrthoDB" id="1807498at2"/>
<accession>A0A4R6TUF6</accession>
<dbReference type="RefSeq" id="WP_133581991.1">
    <property type="nucleotide sequence ID" value="NZ_SNYJ01000022.1"/>
</dbReference>
<proteinExistence type="predicted"/>
<dbReference type="Pfam" id="PF08890">
    <property type="entry name" value="Phage_TAC_5"/>
    <property type="match status" value="1"/>
</dbReference>
<evidence type="ECO:0000313" key="1">
    <source>
        <dbReference type="EMBL" id="TDQ35284.1"/>
    </source>
</evidence>
<keyword evidence="2" id="KW-1185">Reference proteome</keyword>
<dbReference type="Proteomes" id="UP000295632">
    <property type="component" value="Unassembled WGS sequence"/>
</dbReference>
<organism evidence="1 2">
    <name type="scientific">Aureibacillus halotolerans</name>
    <dbReference type="NCBI Taxonomy" id="1508390"/>
    <lineage>
        <taxon>Bacteria</taxon>
        <taxon>Bacillati</taxon>
        <taxon>Bacillota</taxon>
        <taxon>Bacilli</taxon>
        <taxon>Bacillales</taxon>
        <taxon>Bacillaceae</taxon>
        <taxon>Aureibacillus</taxon>
    </lineage>
</organism>
<dbReference type="EMBL" id="SNYJ01000022">
    <property type="protein sequence ID" value="TDQ35284.1"/>
    <property type="molecule type" value="Genomic_DNA"/>
</dbReference>
<dbReference type="Gene3D" id="3.30.2220.30">
    <property type="match status" value="1"/>
</dbReference>